<proteinExistence type="predicted"/>
<protein>
    <submittedName>
        <fullName evidence="1">Uncharacterized protein</fullName>
    </submittedName>
</protein>
<dbReference type="EMBL" id="JBEPME010000001">
    <property type="protein sequence ID" value="MET3655726.1"/>
    <property type="molecule type" value="Genomic_DNA"/>
</dbReference>
<keyword evidence="2" id="KW-1185">Reference proteome</keyword>
<reference evidence="1 2" key="1">
    <citation type="submission" date="2024-06" db="EMBL/GenBank/DDBJ databases">
        <title>Sorghum-associated microbial communities from plants grown in Nebraska, USA.</title>
        <authorList>
            <person name="Schachtman D."/>
        </authorList>
    </citation>
    <scope>NUCLEOTIDE SEQUENCE [LARGE SCALE GENOMIC DNA]</scope>
    <source>
        <strain evidence="1 2">1288</strain>
    </source>
</reference>
<comment type="caution">
    <text evidence="1">The sequence shown here is derived from an EMBL/GenBank/DDBJ whole genome shotgun (WGS) entry which is preliminary data.</text>
</comment>
<sequence length="199" mass="22725">MNLRFINNYSSFLVKKSVRRKIEVILFVILLSSLVTGCSQTESVDKNIVAIQTVLEHEFNAPDKEYIRMKNDPSNMTIVDQNGLVSAPEEDNELEIYLEDNFRPYFTDFGYSGKVLFLTLHSPADDNGYQITVDKINVEPVDGRPRDYDFTVHVTYQKDGGDKMKAEITGLATCPEEGKIGKIRYNKDHFLFGEILRGQ</sequence>
<evidence type="ECO:0000313" key="2">
    <source>
        <dbReference type="Proteomes" id="UP001549104"/>
    </source>
</evidence>
<organism evidence="1 2">
    <name type="scientific">Sporosarcina psychrophila</name>
    <name type="common">Bacillus psychrophilus</name>
    <dbReference type="NCBI Taxonomy" id="1476"/>
    <lineage>
        <taxon>Bacteria</taxon>
        <taxon>Bacillati</taxon>
        <taxon>Bacillota</taxon>
        <taxon>Bacilli</taxon>
        <taxon>Bacillales</taxon>
        <taxon>Caryophanaceae</taxon>
        <taxon>Sporosarcina</taxon>
    </lineage>
</organism>
<dbReference type="Proteomes" id="UP001549104">
    <property type="component" value="Unassembled WGS sequence"/>
</dbReference>
<dbReference type="RefSeq" id="WP_354312225.1">
    <property type="nucleotide sequence ID" value="NZ_JBEPME010000001.1"/>
</dbReference>
<evidence type="ECO:0000313" key="1">
    <source>
        <dbReference type="EMBL" id="MET3655726.1"/>
    </source>
</evidence>
<name>A0ABV2K3S0_SPOPS</name>
<gene>
    <name evidence="1" type="ORF">ABIC55_000810</name>
</gene>
<accession>A0ABV2K3S0</accession>